<feature type="binding site" evidence="8">
    <location>
        <position position="81"/>
    </location>
    <ligand>
        <name>[4Fe-4S] cluster</name>
        <dbReference type="ChEBI" id="CHEBI:49883"/>
        <label>1</label>
    </ligand>
</feature>
<protein>
    <recommendedName>
        <fullName evidence="8">Ribosomal protein uS12 methylthiotransferase RimO</fullName>
        <shortName evidence="8">uS12 MTTase</shortName>
        <shortName evidence="8">uS12 methylthiotransferase</shortName>
        <ecNumber evidence="8">2.8.4.4</ecNumber>
    </recommendedName>
    <alternativeName>
        <fullName evidence="8">Ribosomal protein uS12 (aspartate-C(3))-methylthiotransferase</fullName>
    </alternativeName>
    <alternativeName>
        <fullName evidence="8">Ribosome maturation factor RimO</fullName>
    </alternativeName>
</protein>
<dbReference type="PANTHER" id="PTHR43837">
    <property type="entry name" value="RIBOSOMAL PROTEIN S12 METHYLTHIOTRANSFERASE RIMO"/>
    <property type="match status" value="1"/>
</dbReference>
<dbReference type="GO" id="GO:0140101">
    <property type="term" value="F:catalytic activity, acting on a tRNA"/>
    <property type="evidence" value="ECO:0007669"/>
    <property type="project" value="UniProtKB-ARBA"/>
</dbReference>
<keyword evidence="2 8" id="KW-0963">Cytoplasm</keyword>
<evidence type="ECO:0000259" key="11">
    <source>
        <dbReference type="PROSITE" id="PS51918"/>
    </source>
</evidence>
<dbReference type="InterPro" id="IPR013848">
    <property type="entry name" value="Methylthiotransferase_N"/>
</dbReference>
<sequence>MVRVGLVSLGCAKNRVDSEVMLGHLFNKGYTITDNAEEADVLIINTCGFIQSAKEESIETILEMAQYKEKGKCQALVVTGCLSKKYHDELEKELPEVDGFLGTNEIDKIGDVVEQILAGKKIAEVNKKDDYLYDSSKPRILTTPNFYAYVKVAEGCNNRCHYCTIPVIRGAFRSRKKEDILNEINLLGERGVKEILLIAQDTTSYGLDLYGKPELVDLLQEINNNNNINWIRVLYSYPIFFSDELIKTIKNLPKVCHYLDIPLQHCSDKILTTMNRKGNKQFIKDLVYKLRTEIPDIVLRTSFIVGLPGETEDDFNELLEFMQEMQFDRVGIFTYSREDGTVAYNMENQVPENLKKQRWERAMQVQQEISYAKNQQRVGKTFLVLVEGTTSEGLYFGRSQYEAPEVDGKIFFSSNQSLASGNFVNIRITEAYEYDLLGEIVHESS</sequence>
<dbReference type="GO" id="GO:0046872">
    <property type="term" value="F:metal ion binding"/>
    <property type="evidence" value="ECO:0007669"/>
    <property type="project" value="UniProtKB-KW"/>
</dbReference>
<comment type="function">
    <text evidence="8">Catalyzes the methylthiolation of an aspartic acid residue of ribosomal protein uS12.</text>
</comment>
<dbReference type="InterPro" id="IPR005839">
    <property type="entry name" value="Methylthiotransferase"/>
</dbReference>
<dbReference type="InterPro" id="IPR002792">
    <property type="entry name" value="TRAM_dom"/>
</dbReference>
<dbReference type="GO" id="GO:0051539">
    <property type="term" value="F:4 iron, 4 sulfur cluster binding"/>
    <property type="evidence" value="ECO:0007669"/>
    <property type="project" value="UniProtKB-UniRule"/>
</dbReference>
<feature type="domain" description="MTTase N-terminal" evidence="10">
    <location>
        <begin position="2"/>
        <end position="118"/>
    </location>
</feature>
<feature type="binding site" evidence="8">
    <location>
        <position position="160"/>
    </location>
    <ligand>
        <name>[4Fe-4S] cluster</name>
        <dbReference type="ChEBI" id="CHEBI:49883"/>
        <label>2</label>
        <note>4Fe-4S-S-AdoMet</note>
    </ligand>
</feature>
<gene>
    <name evidence="8" type="primary">rimO</name>
    <name evidence="12" type="ORF">SAMN02745885_02407</name>
</gene>
<dbReference type="SMART" id="SM00729">
    <property type="entry name" value="Elp3"/>
    <property type="match status" value="1"/>
</dbReference>
<dbReference type="GO" id="GO:0035600">
    <property type="term" value="P:tRNA methylthiolation"/>
    <property type="evidence" value="ECO:0007669"/>
    <property type="project" value="UniProtKB-ARBA"/>
</dbReference>
<dbReference type="PROSITE" id="PS51449">
    <property type="entry name" value="MTTASE_N"/>
    <property type="match status" value="1"/>
</dbReference>
<dbReference type="PROSITE" id="PS51918">
    <property type="entry name" value="RADICAL_SAM"/>
    <property type="match status" value="1"/>
</dbReference>
<dbReference type="EMBL" id="FUXM01000041">
    <property type="protein sequence ID" value="SKA22519.1"/>
    <property type="molecule type" value="Genomic_DNA"/>
</dbReference>
<dbReference type="GO" id="GO:0005829">
    <property type="term" value="C:cytosol"/>
    <property type="evidence" value="ECO:0007669"/>
    <property type="project" value="TreeGrafter"/>
</dbReference>
<dbReference type="Pfam" id="PF18693">
    <property type="entry name" value="TRAM_2"/>
    <property type="match status" value="1"/>
</dbReference>
<dbReference type="Gene3D" id="3.80.30.20">
    <property type="entry name" value="tm_1862 like domain"/>
    <property type="match status" value="1"/>
</dbReference>
<organism evidence="12 13">
    <name type="scientific">Carboxydocella sporoproducens DSM 16521</name>
    <dbReference type="NCBI Taxonomy" id="1121270"/>
    <lineage>
        <taxon>Bacteria</taxon>
        <taxon>Bacillati</taxon>
        <taxon>Bacillota</taxon>
        <taxon>Clostridia</taxon>
        <taxon>Eubacteriales</taxon>
        <taxon>Clostridiales Family XVI. Incertae Sedis</taxon>
        <taxon>Carboxydocella</taxon>
    </lineage>
</organism>
<keyword evidence="6 8" id="KW-0408">Iron</keyword>
<comment type="similarity">
    <text evidence="8">Belongs to the methylthiotransferase family. RimO subfamily.</text>
</comment>
<dbReference type="FunFam" id="3.80.30.20:FF:000001">
    <property type="entry name" value="tRNA-2-methylthio-N(6)-dimethylallyladenosine synthase 2"/>
    <property type="match status" value="1"/>
</dbReference>
<dbReference type="HAMAP" id="MF_01865">
    <property type="entry name" value="MTTase_RimO"/>
    <property type="match status" value="1"/>
</dbReference>
<keyword evidence="3 8" id="KW-0808">Transferase</keyword>
<name>A0A1T4S2K4_9FIRM</name>
<evidence type="ECO:0000256" key="7">
    <source>
        <dbReference type="ARBA" id="ARBA00023014"/>
    </source>
</evidence>
<keyword evidence="12" id="KW-0689">Ribosomal protein</keyword>
<dbReference type="EC" id="2.8.4.4" evidence="8"/>
<comment type="cofactor">
    <cofactor evidence="8">
        <name>[4Fe-4S] cluster</name>
        <dbReference type="ChEBI" id="CHEBI:49883"/>
    </cofactor>
    <text evidence="8">Binds 2 [4Fe-4S] clusters. One cluster is coordinated with 3 cysteines and an exchangeable S-adenosyl-L-methionine.</text>
</comment>
<dbReference type="PANTHER" id="PTHR43837:SF1">
    <property type="entry name" value="RIBOSOMAL PROTEIN US12 METHYLTHIOTRANSFERASE RIMO"/>
    <property type="match status" value="1"/>
</dbReference>
<feature type="binding site" evidence="8">
    <location>
        <position position="163"/>
    </location>
    <ligand>
        <name>[4Fe-4S] cluster</name>
        <dbReference type="ChEBI" id="CHEBI:49883"/>
        <label>2</label>
        <note>4Fe-4S-S-AdoMet</note>
    </ligand>
</feature>
<dbReference type="InterPro" id="IPR007197">
    <property type="entry name" value="rSAM"/>
</dbReference>
<evidence type="ECO:0000313" key="12">
    <source>
        <dbReference type="EMBL" id="SKA22519.1"/>
    </source>
</evidence>
<dbReference type="InterPro" id="IPR006638">
    <property type="entry name" value="Elp3/MiaA/NifB-like_rSAM"/>
</dbReference>
<accession>A0A1T4S2K4</accession>
<dbReference type="Proteomes" id="UP000189933">
    <property type="component" value="Unassembled WGS sequence"/>
</dbReference>
<keyword evidence="4 8" id="KW-0949">S-adenosyl-L-methionine</keyword>
<feature type="domain" description="TRAM" evidence="9">
    <location>
        <begin position="375"/>
        <end position="442"/>
    </location>
</feature>
<evidence type="ECO:0000256" key="1">
    <source>
        <dbReference type="ARBA" id="ARBA00022485"/>
    </source>
</evidence>
<dbReference type="CDD" id="cd01335">
    <property type="entry name" value="Radical_SAM"/>
    <property type="match status" value="1"/>
</dbReference>
<reference evidence="13" key="1">
    <citation type="submission" date="2017-02" db="EMBL/GenBank/DDBJ databases">
        <authorList>
            <person name="Varghese N."/>
            <person name="Submissions S."/>
        </authorList>
    </citation>
    <scope>NUCLEOTIDE SEQUENCE [LARGE SCALE GENOMIC DNA]</scope>
    <source>
        <strain evidence="13">DSM 16521</strain>
    </source>
</reference>
<evidence type="ECO:0000259" key="9">
    <source>
        <dbReference type="PROSITE" id="PS50926"/>
    </source>
</evidence>
<dbReference type="NCBIfam" id="TIGR01125">
    <property type="entry name" value="30S ribosomal protein S12 methylthiotransferase RimO"/>
    <property type="match status" value="1"/>
</dbReference>
<dbReference type="GO" id="GO:0035599">
    <property type="term" value="F:aspartic acid methylthiotransferase activity"/>
    <property type="evidence" value="ECO:0007669"/>
    <property type="project" value="TreeGrafter"/>
</dbReference>
<keyword evidence="13" id="KW-1185">Reference proteome</keyword>
<dbReference type="InterPro" id="IPR023404">
    <property type="entry name" value="rSAM_horseshoe"/>
</dbReference>
<keyword evidence="5 8" id="KW-0479">Metal-binding</keyword>
<evidence type="ECO:0000256" key="3">
    <source>
        <dbReference type="ARBA" id="ARBA00022679"/>
    </source>
</evidence>
<dbReference type="SFLD" id="SFLDG01082">
    <property type="entry name" value="B12-binding_domain_containing"/>
    <property type="match status" value="1"/>
</dbReference>
<dbReference type="NCBIfam" id="TIGR00089">
    <property type="entry name" value="MiaB/RimO family radical SAM methylthiotransferase"/>
    <property type="match status" value="1"/>
</dbReference>
<evidence type="ECO:0000256" key="4">
    <source>
        <dbReference type="ARBA" id="ARBA00022691"/>
    </source>
</evidence>
<dbReference type="PROSITE" id="PS50926">
    <property type="entry name" value="TRAM"/>
    <property type="match status" value="1"/>
</dbReference>
<evidence type="ECO:0000256" key="8">
    <source>
        <dbReference type="HAMAP-Rule" id="MF_01865"/>
    </source>
</evidence>
<evidence type="ECO:0000256" key="2">
    <source>
        <dbReference type="ARBA" id="ARBA00022490"/>
    </source>
</evidence>
<dbReference type="Gene3D" id="3.40.50.12160">
    <property type="entry name" value="Methylthiotransferase, N-terminal domain"/>
    <property type="match status" value="1"/>
</dbReference>
<dbReference type="GO" id="GO:0103039">
    <property type="term" value="F:protein methylthiotransferase activity"/>
    <property type="evidence" value="ECO:0007669"/>
    <property type="project" value="UniProtKB-EC"/>
</dbReference>
<feature type="domain" description="Radical SAM core" evidence="11">
    <location>
        <begin position="142"/>
        <end position="372"/>
    </location>
</feature>
<keyword evidence="7 8" id="KW-0411">Iron-sulfur</keyword>
<dbReference type="Pfam" id="PF04055">
    <property type="entry name" value="Radical_SAM"/>
    <property type="match status" value="1"/>
</dbReference>
<keyword evidence="12" id="KW-0687">Ribonucleoprotein</keyword>
<dbReference type="AlphaFoldDB" id="A0A1T4S2K4"/>
<feature type="binding site" evidence="8">
    <location>
        <position position="47"/>
    </location>
    <ligand>
        <name>[4Fe-4S] cluster</name>
        <dbReference type="ChEBI" id="CHEBI:49883"/>
        <label>1</label>
    </ligand>
</feature>
<dbReference type="RefSeq" id="WP_078666397.1">
    <property type="nucleotide sequence ID" value="NZ_FUXM01000041.1"/>
</dbReference>
<evidence type="ECO:0000259" key="10">
    <source>
        <dbReference type="PROSITE" id="PS51449"/>
    </source>
</evidence>
<dbReference type="SUPFAM" id="SSF102114">
    <property type="entry name" value="Radical SAM enzymes"/>
    <property type="match status" value="1"/>
</dbReference>
<feature type="binding site" evidence="8">
    <location>
        <position position="11"/>
    </location>
    <ligand>
        <name>[4Fe-4S] cluster</name>
        <dbReference type="ChEBI" id="CHEBI:49883"/>
        <label>1</label>
    </ligand>
</feature>
<feature type="binding site" evidence="8">
    <location>
        <position position="156"/>
    </location>
    <ligand>
        <name>[4Fe-4S] cluster</name>
        <dbReference type="ChEBI" id="CHEBI:49883"/>
        <label>2</label>
        <note>4Fe-4S-S-AdoMet</note>
    </ligand>
</feature>
<evidence type="ECO:0000256" key="6">
    <source>
        <dbReference type="ARBA" id="ARBA00023004"/>
    </source>
</evidence>
<dbReference type="SFLD" id="SFLDF00274">
    <property type="entry name" value="ribosomal_protein_S12_methylth"/>
    <property type="match status" value="1"/>
</dbReference>
<comment type="subcellular location">
    <subcellularLocation>
        <location evidence="8">Cytoplasm</location>
    </subcellularLocation>
</comment>
<dbReference type="InterPro" id="IPR058240">
    <property type="entry name" value="rSAM_sf"/>
</dbReference>
<evidence type="ECO:0000256" key="5">
    <source>
        <dbReference type="ARBA" id="ARBA00022723"/>
    </source>
</evidence>
<keyword evidence="1 8" id="KW-0004">4Fe-4S</keyword>
<dbReference type="SFLD" id="SFLDS00029">
    <property type="entry name" value="Radical_SAM"/>
    <property type="match status" value="1"/>
</dbReference>
<dbReference type="Gene3D" id="2.40.50.140">
    <property type="entry name" value="Nucleic acid-binding proteins"/>
    <property type="match status" value="1"/>
</dbReference>
<dbReference type="Pfam" id="PF00919">
    <property type="entry name" value="UPF0004"/>
    <property type="match status" value="1"/>
</dbReference>
<dbReference type="OrthoDB" id="9805215at2"/>
<proteinExistence type="inferred from homology"/>
<comment type="catalytic activity">
    <reaction evidence="8">
        <text>L-aspartate(89)-[ribosomal protein uS12]-hydrogen + (sulfur carrier)-SH + AH2 + 2 S-adenosyl-L-methionine = 3-methylsulfanyl-L-aspartate(89)-[ribosomal protein uS12]-hydrogen + (sulfur carrier)-H + 5'-deoxyadenosine + L-methionine + A + S-adenosyl-L-homocysteine + 2 H(+)</text>
        <dbReference type="Rhea" id="RHEA:37087"/>
        <dbReference type="Rhea" id="RHEA-COMP:10460"/>
        <dbReference type="Rhea" id="RHEA-COMP:10461"/>
        <dbReference type="Rhea" id="RHEA-COMP:14737"/>
        <dbReference type="Rhea" id="RHEA-COMP:14739"/>
        <dbReference type="ChEBI" id="CHEBI:13193"/>
        <dbReference type="ChEBI" id="CHEBI:15378"/>
        <dbReference type="ChEBI" id="CHEBI:17319"/>
        <dbReference type="ChEBI" id="CHEBI:17499"/>
        <dbReference type="ChEBI" id="CHEBI:29917"/>
        <dbReference type="ChEBI" id="CHEBI:29961"/>
        <dbReference type="ChEBI" id="CHEBI:57844"/>
        <dbReference type="ChEBI" id="CHEBI:57856"/>
        <dbReference type="ChEBI" id="CHEBI:59789"/>
        <dbReference type="ChEBI" id="CHEBI:64428"/>
        <dbReference type="ChEBI" id="CHEBI:73599"/>
        <dbReference type="EC" id="2.8.4.4"/>
    </reaction>
</comment>
<evidence type="ECO:0000313" key="13">
    <source>
        <dbReference type="Proteomes" id="UP000189933"/>
    </source>
</evidence>
<dbReference type="GO" id="GO:0005840">
    <property type="term" value="C:ribosome"/>
    <property type="evidence" value="ECO:0007669"/>
    <property type="project" value="UniProtKB-KW"/>
</dbReference>
<dbReference type="InterPro" id="IPR005840">
    <property type="entry name" value="Ribosomal_uS12_MeSTrfase_RimO"/>
</dbReference>
<dbReference type="InterPro" id="IPR038135">
    <property type="entry name" value="Methylthiotransferase_N_sf"/>
</dbReference>
<dbReference type="SFLD" id="SFLDG01061">
    <property type="entry name" value="methylthiotransferase"/>
    <property type="match status" value="1"/>
</dbReference>
<dbReference type="InterPro" id="IPR012340">
    <property type="entry name" value="NA-bd_OB-fold"/>
</dbReference>